<dbReference type="GO" id="GO:0008761">
    <property type="term" value="F:UDP-N-acetylglucosamine 2-epimerase activity"/>
    <property type="evidence" value="ECO:0007669"/>
    <property type="project" value="UniProtKB-EC"/>
</dbReference>
<dbReference type="PANTHER" id="PTHR43174">
    <property type="entry name" value="UDP-N-ACETYLGLUCOSAMINE 2-EPIMERASE"/>
    <property type="match status" value="1"/>
</dbReference>
<evidence type="ECO:0000256" key="2">
    <source>
        <dbReference type="ARBA" id="ARBA00038209"/>
    </source>
</evidence>
<keyword evidence="8" id="KW-1185">Reference proteome</keyword>
<dbReference type="EC" id="5.1.3.14" evidence="3"/>
<feature type="domain" description="UDP-N-acetylglucosamine 2-epimerase" evidence="6">
    <location>
        <begin position="32"/>
        <end position="390"/>
    </location>
</feature>
<evidence type="ECO:0000313" key="8">
    <source>
        <dbReference type="Proteomes" id="UP001214553"/>
    </source>
</evidence>
<dbReference type="Proteomes" id="UP001214553">
    <property type="component" value="Chromosome"/>
</dbReference>
<evidence type="ECO:0000259" key="6">
    <source>
        <dbReference type="Pfam" id="PF02350"/>
    </source>
</evidence>
<sequence length="436" mass="46831">MHTEPSNQRLRAVFIVGTRPEAIKMLPLIVAMRDSTHFEPVVVSTGQHAEMVAAVLSIGDIRPDVEFELPTGPRSLNDLFAFILTHLEDYLGERFGPPLPPAEASYENGYPAACFVHGDTTSAAAAALAAFHLHLPVVHVEAGLRTSNTLSPFPEELNRQLISRIAALHLAPTNRNKANLMSEGIPFGRVFITGNTAIDALHLAASDDTRFEDARLADLDAAHPPRVVVVTAHRRENWGRPLERVADAVAQSAQEYPDVRFIVALHPNPAVSGILTSRLADCPNVTLVAAMKYVEFAHLLKLATLAITDSGGIQEEAPALGTPVICVRETTERQEGVDAGTVELVGTSTERITAAVRSLLDDPDELRRRSRKANPYGDGNASVRIVAALEHIIFNAPAPAPFGPGFERNTVLAAGGSDDPAESGWVASWPLPAEDG</sequence>
<accession>A0ABY8BYE0</accession>
<dbReference type="SUPFAM" id="SSF53756">
    <property type="entry name" value="UDP-Glycosyltransferase/glycogen phosphorylase"/>
    <property type="match status" value="1"/>
</dbReference>
<organism evidence="7 8">
    <name type="scientific">Microbacterium horticulturae</name>
    <dbReference type="NCBI Taxonomy" id="3028316"/>
    <lineage>
        <taxon>Bacteria</taxon>
        <taxon>Bacillati</taxon>
        <taxon>Actinomycetota</taxon>
        <taxon>Actinomycetes</taxon>
        <taxon>Micrococcales</taxon>
        <taxon>Microbacteriaceae</taxon>
        <taxon>Microbacterium</taxon>
    </lineage>
</organism>
<evidence type="ECO:0000313" key="7">
    <source>
        <dbReference type="EMBL" id="WEG07603.1"/>
    </source>
</evidence>
<proteinExistence type="inferred from homology"/>
<dbReference type="InterPro" id="IPR003331">
    <property type="entry name" value="UDP_GlcNAc_Epimerase_2_dom"/>
</dbReference>
<dbReference type="InterPro" id="IPR029767">
    <property type="entry name" value="WecB-like"/>
</dbReference>
<reference evidence="7 8" key="1">
    <citation type="submission" date="2023-03" db="EMBL/GenBank/DDBJ databases">
        <title>Genome sequence of Microbacterium sp. KACC 23027.</title>
        <authorList>
            <person name="Kim S."/>
            <person name="Heo J."/>
            <person name="Kwon S.-W."/>
        </authorList>
    </citation>
    <scope>NUCLEOTIDE SEQUENCE [LARGE SCALE GENOMIC DNA]</scope>
    <source>
        <strain evidence="7 8">KACC 23027</strain>
    </source>
</reference>
<evidence type="ECO:0000256" key="4">
    <source>
        <dbReference type="RuleBase" id="RU003513"/>
    </source>
</evidence>
<dbReference type="NCBIfam" id="TIGR00236">
    <property type="entry name" value="wecB"/>
    <property type="match status" value="1"/>
</dbReference>
<evidence type="ECO:0000256" key="5">
    <source>
        <dbReference type="SAM" id="MobiDB-lite"/>
    </source>
</evidence>
<evidence type="ECO:0000256" key="3">
    <source>
        <dbReference type="ARBA" id="ARBA00038858"/>
    </source>
</evidence>
<dbReference type="RefSeq" id="WP_275276941.1">
    <property type="nucleotide sequence ID" value="NZ_CP119108.1"/>
</dbReference>
<gene>
    <name evidence="7" type="primary">wecB</name>
    <name evidence="7" type="ORF">PU630_10060</name>
</gene>
<protein>
    <recommendedName>
        <fullName evidence="3">UDP-N-acetylglucosamine 2-epimerase (non-hydrolyzing)</fullName>
        <ecNumber evidence="3">5.1.3.14</ecNumber>
    </recommendedName>
</protein>
<dbReference type="CDD" id="cd03786">
    <property type="entry name" value="GTB_UDP-GlcNAc_2-Epimerase"/>
    <property type="match status" value="1"/>
</dbReference>
<dbReference type="Pfam" id="PF02350">
    <property type="entry name" value="Epimerase_2"/>
    <property type="match status" value="1"/>
</dbReference>
<dbReference type="Gene3D" id="3.40.50.2000">
    <property type="entry name" value="Glycogen Phosphorylase B"/>
    <property type="match status" value="2"/>
</dbReference>
<comment type="similarity">
    <text evidence="2 4">Belongs to the UDP-N-acetylglucosamine 2-epimerase family.</text>
</comment>
<evidence type="ECO:0000256" key="1">
    <source>
        <dbReference type="ARBA" id="ARBA00023235"/>
    </source>
</evidence>
<dbReference type="EMBL" id="CP119108">
    <property type="protein sequence ID" value="WEG07603.1"/>
    <property type="molecule type" value="Genomic_DNA"/>
</dbReference>
<keyword evidence="1 4" id="KW-0413">Isomerase</keyword>
<name>A0ABY8BYE0_9MICO</name>
<feature type="region of interest" description="Disordered" evidence="5">
    <location>
        <begin position="413"/>
        <end position="436"/>
    </location>
</feature>
<dbReference type="PANTHER" id="PTHR43174:SF2">
    <property type="entry name" value="UDP-N-ACETYLGLUCOSAMINE 2-EPIMERASE"/>
    <property type="match status" value="1"/>
</dbReference>